<organism evidence="2 4">
    <name type="scientific">Flavobacterium glycines</name>
    <dbReference type="NCBI Taxonomy" id="551990"/>
    <lineage>
        <taxon>Bacteria</taxon>
        <taxon>Pseudomonadati</taxon>
        <taxon>Bacteroidota</taxon>
        <taxon>Flavobacteriia</taxon>
        <taxon>Flavobacteriales</taxon>
        <taxon>Flavobacteriaceae</taxon>
        <taxon>Flavobacterium</taxon>
    </lineage>
</organism>
<evidence type="ECO:0000313" key="2">
    <source>
        <dbReference type="EMBL" id="OCB68972.1"/>
    </source>
</evidence>
<protein>
    <submittedName>
        <fullName evidence="2">Uncharacterized protein</fullName>
    </submittedName>
</protein>
<dbReference type="AlphaFoldDB" id="A0A1B9DGX5"/>
<dbReference type="EMBL" id="LVEO01000029">
    <property type="protein sequence ID" value="OCB68972.1"/>
    <property type="molecule type" value="Genomic_DNA"/>
</dbReference>
<reference evidence="4" key="1">
    <citation type="submission" date="2016-03" db="EMBL/GenBank/DDBJ databases">
        <title>Draft genome sequence of Paenibacillus glacialis DSM 22343.</title>
        <authorList>
            <person name="Shin S.-K."/>
            <person name="Yi H."/>
        </authorList>
    </citation>
    <scope>NUCLEOTIDE SEQUENCE [LARGE SCALE GENOMIC DNA]</scope>
    <source>
        <strain evidence="4">NBRC 105008</strain>
    </source>
</reference>
<sequence length="161" mass="19077">MRNINSILVITLLFFVASIYGQKGFYVDKDYRIEKYQKEIIKVLIDGQWLEKKEKGEIIINNYSGSMGVTKCIEVFATQPKKDNVLLVRFYSLGSHALNYWGILEKESNYLFYYDEKDKSKIEDYLKKYDVKTQKILLDYVKIYTDWNEPNLPNSQPINEN</sequence>
<dbReference type="STRING" id="551990.SAMN05192550_1985"/>
<evidence type="ECO:0000313" key="4">
    <source>
        <dbReference type="Proteomes" id="UP000093226"/>
    </source>
</evidence>
<evidence type="ECO:0000313" key="3">
    <source>
        <dbReference type="EMBL" id="SDJ35597.1"/>
    </source>
</evidence>
<accession>A0A1B9DGX5</accession>
<keyword evidence="5" id="KW-1185">Reference proteome</keyword>
<reference evidence="1 6" key="4">
    <citation type="submission" date="2019-07" db="EMBL/GenBank/DDBJ databases">
        <title>Whole genome shotgun sequence of Flavobacterium glycines NBRC 105008.</title>
        <authorList>
            <person name="Hosoyama A."/>
            <person name="Uohara A."/>
            <person name="Ohji S."/>
            <person name="Ichikawa N."/>
        </authorList>
    </citation>
    <scope>NUCLEOTIDE SEQUENCE [LARGE SCALE GENOMIC DNA]</scope>
    <source>
        <strain evidence="1 6">NBRC 105008</strain>
    </source>
</reference>
<gene>
    <name evidence="2" type="ORF">FBGL_15510</name>
    <name evidence="1" type="ORF">FGL01_19120</name>
    <name evidence="3" type="ORF">SAMN05192550_1985</name>
</gene>
<dbReference type="EMBL" id="BJVF01000002">
    <property type="protein sequence ID" value="GEL11173.1"/>
    <property type="molecule type" value="Genomic_DNA"/>
</dbReference>
<dbReference type="Proteomes" id="UP000321579">
    <property type="component" value="Unassembled WGS sequence"/>
</dbReference>
<evidence type="ECO:0000313" key="5">
    <source>
        <dbReference type="Proteomes" id="UP000182367"/>
    </source>
</evidence>
<comment type="caution">
    <text evidence="2">The sequence shown here is derived from an EMBL/GenBank/DDBJ whole genome shotgun (WGS) entry which is preliminary data.</text>
</comment>
<dbReference type="RefSeq" id="WP_066329954.1">
    <property type="nucleotide sequence ID" value="NZ_BJVF01000002.1"/>
</dbReference>
<dbReference type="Proteomes" id="UP000093226">
    <property type="component" value="Unassembled WGS sequence"/>
</dbReference>
<dbReference type="OrthoDB" id="1362645at2"/>
<reference evidence="3 5" key="3">
    <citation type="submission" date="2016-10" db="EMBL/GenBank/DDBJ databases">
        <authorList>
            <person name="Varghese N."/>
            <person name="Submissions S."/>
        </authorList>
    </citation>
    <scope>NUCLEOTIDE SEQUENCE [LARGE SCALE GENOMIC DNA]</scope>
    <source>
        <strain evidence="3 5">Gm-149</strain>
    </source>
</reference>
<name>A0A1B9DGX5_9FLAO</name>
<evidence type="ECO:0000313" key="1">
    <source>
        <dbReference type="EMBL" id="GEL11173.1"/>
    </source>
</evidence>
<dbReference type="EMBL" id="FNEO01000002">
    <property type="protein sequence ID" value="SDJ35597.1"/>
    <property type="molecule type" value="Genomic_DNA"/>
</dbReference>
<evidence type="ECO:0000313" key="6">
    <source>
        <dbReference type="Proteomes" id="UP000321579"/>
    </source>
</evidence>
<proteinExistence type="predicted"/>
<reference evidence="2" key="2">
    <citation type="submission" date="2016-03" db="EMBL/GenBank/DDBJ databases">
        <authorList>
            <person name="Ploux O."/>
        </authorList>
    </citation>
    <scope>NUCLEOTIDE SEQUENCE</scope>
    <source>
        <strain evidence="2">NBRC 105008</strain>
    </source>
</reference>
<dbReference type="Proteomes" id="UP000182367">
    <property type="component" value="Unassembled WGS sequence"/>
</dbReference>